<dbReference type="Proteomes" id="UP001234178">
    <property type="component" value="Unassembled WGS sequence"/>
</dbReference>
<gene>
    <name evidence="1" type="ORF">OUZ56_029913</name>
</gene>
<reference evidence="1 2" key="1">
    <citation type="journal article" date="2023" name="Nucleic Acids Res.">
        <title>The hologenome of Daphnia magna reveals possible DNA methylation and microbiome-mediated evolution of the host genome.</title>
        <authorList>
            <person name="Chaturvedi A."/>
            <person name="Li X."/>
            <person name="Dhandapani V."/>
            <person name="Marshall H."/>
            <person name="Kissane S."/>
            <person name="Cuenca-Cambronero M."/>
            <person name="Asole G."/>
            <person name="Calvet F."/>
            <person name="Ruiz-Romero M."/>
            <person name="Marangio P."/>
            <person name="Guigo R."/>
            <person name="Rago D."/>
            <person name="Mirbahai L."/>
            <person name="Eastwood N."/>
            <person name="Colbourne J.K."/>
            <person name="Zhou J."/>
            <person name="Mallon E."/>
            <person name="Orsini L."/>
        </authorList>
    </citation>
    <scope>NUCLEOTIDE SEQUENCE [LARGE SCALE GENOMIC DNA]</scope>
    <source>
        <strain evidence="1">LRV0_1</strain>
    </source>
</reference>
<evidence type="ECO:0000313" key="1">
    <source>
        <dbReference type="EMBL" id="KAK4037887.1"/>
    </source>
</evidence>
<name>A0ABR0B877_9CRUS</name>
<comment type="caution">
    <text evidence="1">The sequence shown here is derived from an EMBL/GenBank/DDBJ whole genome shotgun (WGS) entry which is preliminary data.</text>
</comment>
<keyword evidence="2" id="KW-1185">Reference proteome</keyword>
<proteinExistence type="predicted"/>
<organism evidence="1 2">
    <name type="scientific">Daphnia magna</name>
    <dbReference type="NCBI Taxonomy" id="35525"/>
    <lineage>
        <taxon>Eukaryota</taxon>
        <taxon>Metazoa</taxon>
        <taxon>Ecdysozoa</taxon>
        <taxon>Arthropoda</taxon>
        <taxon>Crustacea</taxon>
        <taxon>Branchiopoda</taxon>
        <taxon>Diplostraca</taxon>
        <taxon>Cladocera</taxon>
        <taxon>Anomopoda</taxon>
        <taxon>Daphniidae</taxon>
        <taxon>Daphnia</taxon>
    </lineage>
</organism>
<protein>
    <recommendedName>
        <fullName evidence="3">Sister chromatid cohesion protein DCC1</fullName>
    </recommendedName>
</protein>
<dbReference type="EMBL" id="JAOYFB010000040">
    <property type="protein sequence ID" value="KAK4037887.1"/>
    <property type="molecule type" value="Genomic_DNA"/>
</dbReference>
<sequence>MPRAPAISRLCTIKDICDYHPLDMYTRNEKHFIRLHYHILCGASLLILNLESATAFCLEGKCEIITSSEDILSDDEVLFLLNDQSEVLYIRQIKKGNNASLLEFVGVVTNEPAAPAVTEENEAIQLIVIAAEPTLQLDQEIIGPLVGPVEEGAAESIQPEKLFSVADILKEGRIGVKGDTSEEIIARLNAVDFPSRRCSQKDLSYLIWTSGTWLMRNYEMRKNFPSSDEILKMAKSIVFYFPSAGSFNTETPWDMLYDPYTRKGSMESYMRGKSFRKLLSDKRTKRQCTTVMFPECDSYTAEEQMEAEEHMRLTHLDSYDTRNHNRNEMLRLIKITYQS</sequence>
<evidence type="ECO:0008006" key="3">
    <source>
        <dbReference type="Google" id="ProtNLM"/>
    </source>
</evidence>
<accession>A0ABR0B877</accession>
<evidence type="ECO:0000313" key="2">
    <source>
        <dbReference type="Proteomes" id="UP001234178"/>
    </source>
</evidence>